<dbReference type="HOGENOM" id="CLU_108839_0_0_12"/>
<dbReference type="InterPro" id="IPR052200">
    <property type="entry name" value="Protoporphyrinogen_IX_DH"/>
</dbReference>
<dbReference type="PROSITE" id="PS00201">
    <property type="entry name" value="FLAVODOXIN"/>
    <property type="match status" value="1"/>
</dbReference>
<dbReference type="GO" id="GO:0006783">
    <property type="term" value="P:heme biosynthetic process"/>
    <property type="evidence" value="ECO:0007669"/>
    <property type="project" value="TreeGrafter"/>
</dbReference>
<dbReference type="STRING" id="906968.Trebr_2553"/>
<dbReference type="GO" id="GO:0070819">
    <property type="term" value="F:menaquinone-dependent protoporphyrinogen oxidase activity"/>
    <property type="evidence" value="ECO:0007669"/>
    <property type="project" value="TreeGrafter"/>
</dbReference>
<dbReference type="EMBL" id="CP002696">
    <property type="protein sequence ID" value="AEE17957.1"/>
    <property type="molecule type" value="Genomic_DNA"/>
</dbReference>
<evidence type="ECO:0000259" key="2">
    <source>
        <dbReference type="Pfam" id="PF12724"/>
    </source>
</evidence>
<dbReference type="Pfam" id="PF12724">
    <property type="entry name" value="Flavodoxin_5"/>
    <property type="match status" value="1"/>
</dbReference>
<proteinExistence type="predicted"/>
<sequence>MNVLVVYQSNTGFTAQYAEWIAQALGGEAKPLKQVTASEISAAGMVIYGGWIFGNMISGLNKMTGRGCKPAAVFAVGATPASERISQAITETNKLGDTPFFYLEGGFRTDKLSFFQKILLKMVKKMAAQKENKTEQDLFMEQTLGTSFDRSDKKTIEPLVTYCKGLNG</sequence>
<dbReference type="InterPro" id="IPR026816">
    <property type="entry name" value="Flavodoxin_dom"/>
</dbReference>
<dbReference type="InterPro" id="IPR029039">
    <property type="entry name" value="Flavoprotein-like_sf"/>
</dbReference>
<dbReference type="GO" id="GO:0009055">
    <property type="term" value="F:electron transfer activity"/>
    <property type="evidence" value="ECO:0007669"/>
    <property type="project" value="InterPro"/>
</dbReference>
<comment type="cofactor">
    <cofactor evidence="1">
        <name>FMN</name>
        <dbReference type="ChEBI" id="CHEBI:58210"/>
    </cofactor>
</comment>
<protein>
    <recommendedName>
        <fullName evidence="2">Flavodoxin domain-containing protein</fullName>
    </recommendedName>
</protein>
<dbReference type="RefSeq" id="WP_013759658.1">
    <property type="nucleotide sequence ID" value="NC_015500.1"/>
</dbReference>
<evidence type="ECO:0000313" key="4">
    <source>
        <dbReference type="Proteomes" id="UP000006546"/>
    </source>
</evidence>
<gene>
    <name evidence="3" type="ordered locus">Trebr_2553</name>
</gene>
<keyword evidence="4" id="KW-1185">Reference proteome</keyword>
<dbReference type="InterPro" id="IPR001226">
    <property type="entry name" value="Flavodoxin_CS"/>
</dbReference>
<reference evidence="4" key="1">
    <citation type="submission" date="2011-04" db="EMBL/GenBank/DDBJ databases">
        <title>The complete genome of Treponema brennaborense DSM 12168.</title>
        <authorList>
            <person name="Lucas S."/>
            <person name="Han J."/>
            <person name="Lapidus A."/>
            <person name="Bruce D."/>
            <person name="Goodwin L."/>
            <person name="Pitluck S."/>
            <person name="Peters L."/>
            <person name="Kyrpides N."/>
            <person name="Mavromatis K."/>
            <person name="Ivanova N."/>
            <person name="Mikhailova N."/>
            <person name="Pagani I."/>
            <person name="Teshima H."/>
            <person name="Detter J.C."/>
            <person name="Tapia R."/>
            <person name="Han C."/>
            <person name="Land M."/>
            <person name="Hauser L."/>
            <person name="Markowitz V."/>
            <person name="Cheng J.-F."/>
            <person name="Hugenholtz P."/>
            <person name="Woyke T."/>
            <person name="Wu D."/>
            <person name="Gronow S."/>
            <person name="Wellnitz S."/>
            <person name="Brambilla E."/>
            <person name="Klenk H.-P."/>
            <person name="Eisen J.A."/>
        </authorList>
    </citation>
    <scope>NUCLEOTIDE SEQUENCE [LARGE SCALE GENOMIC DNA]</scope>
    <source>
        <strain evidence="4">DSM 12168 / CIP 105900 / DD5/3</strain>
    </source>
</reference>
<dbReference type="PANTHER" id="PTHR38030">
    <property type="entry name" value="PROTOPORPHYRINOGEN IX DEHYDROGENASE [MENAQUINONE]"/>
    <property type="match status" value="1"/>
</dbReference>
<dbReference type="PANTHER" id="PTHR38030:SF2">
    <property type="entry name" value="PROTOPORPHYRINOGEN IX DEHYDROGENASE [QUINONE]"/>
    <property type="match status" value="1"/>
</dbReference>
<evidence type="ECO:0000256" key="1">
    <source>
        <dbReference type="ARBA" id="ARBA00001917"/>
    </source>
</evidence>
<dbReference type="KEGG" id="tbe:Trebr_2553"/>
<dbReference type="Proteomes" id="UP000006546">
    <property type="component" value="Chromosome"/>
</dbReference>
<evidence type="ECO:0000313" key="3">
    <source>
        <dbReference type="EMBL" id="AEE17957.1"/>
    </source>
</evidence>
<dbReference type="SUPFAM" id="SSF52218">
    <property type="entry name" value="Flavoproteins"/>
    <property type="match status" value="1"/>
</dbReference>
<name>F4LNY0_TREBD</name>
<organism evidence="3 4">
    <name type="scientific">Treponema brennaborense (strain DSM 12168 / CIP 105900 / DD5/3)</name>
    <dbReference type="NCBI Taxonomy" id="906968"/>
    <lineage>
        <taxon>Bacteria</taxon>
        <taxon>Pseudomonadati</taxon>
        <taxon>Spirochaetota</taxon>
        <taxon>Spirochaetia</taxon>
        <taxon>Spirochaetales</taxon>
        <taxon>Treponemataceae</taxon>
        <taxon>Treponema</taxon>
    </lineage>
</organism>
<accession>F4LNY0</accession>
<dbReference type="AlphaFoldDB" id="F4LNY0"/>
<dbReference type="GO" id="GO:0010181">
    <property type="term" value="F:FMN binding"/>
    <property type="evidence" value="ECO:0007669"/>
    <property type="project" value="InterPro"/>
</dbReference>
<feature type="domain" description="Flavodoxin" evidence="2">
    <location>
        <begin position="4"/>
        <end position="132"/>
    </location>
</feature>
<dbReference type="Gene3D" id="3.40.50.360">
    <property type="match status" value="1"/>
</dbReference>
<dbReference type="eggNOG" id="COG0716">
    <property type="taxonomic scope" value="Bacteria"/>
</dbReference>